<name>A0A516V7X9_9GAMM</name>
<keyword evidence="3" id="KW-1185">Reference proteome</keyword>
<dbReference type="RefSeq" id="WP_143880142.1">
    <property type="nucleotide sequence ID" value="NZ_BAABLZ010000001.1"/>
</dbReference>
<evidence type="ECO:0000256" key="1">
    <source>
        <dbReference type="SAM" id="SignalP"/>
    </source>
</evidence>
<dbReference type="OrthoDB" id="6057907at2"/>
<evidence type="ECO:0000313" key="2">
    <source>
        <dbReference type="EMBL" id="QDQ74633.1"/>
    </source>
</evidence>
<proteinExistence type="predicted"/>
<organism evidence="2 3">
    <name type="scientific">Pseudoluteimonas lycopersici</name>
    <dbReference type="NCBI Taxonomy" id="1324796"/>
    <lineage>
        <taxon>Bacteria</taxon>
        <taxon>Pseudomonadati</taxon>
        <taxon>Pseudomonadota</taxon>
        <taxon>Gammaproteobacteria</taxon>
        <taxon>Lysobacterales</taxon>
        <taxon>Lysobacteraceae</taxon>
        <taxon>Pseudoluteimonas</taxon>
    </lineage>
</organism>
<dbReference type="EMBL" id="CP041742">
    <property type="protein sequence ID" value="QDQ74633.1"/>
    <property type="molecule type" value="Genomic_DNA"/>
</dbReference>
<gene>
    <name evidence="2" type="ORF">FNZ56_12435</name>
</gene>
<protein>
    <submittedName>
        <fullName evidence="2">Uncharacterized protein</fullName>
    </submittedName>
</protein>
<accession>A0A516V7X9</accession>
<feature type="signal peptide" evidence="1">
    <location>
        <begin position="1"/>
        <end position="19"/>
    </location>
</feature>
<sequence length="151" mass="16616">MKRITAFALLALACTDAMATGVRCHVIYGGENFTVDATPTSDPYRGENVKIGRYFEFKLVYAKLPVTGESIKAYVYGVSTGTPVPIHQATWYPPFDTRSETYGFTGFHSVYEPSKSSEIQYWCQYFAGEMPAQPAAATPTGQLTPVPPKPQ</sequence>
<dbReference type="Proteomes" id="UP000315891">
    <property type="component" value="Chromosome"/>
</dbReference>
<keyword evidence="1" id="KW-0732">Signal</keyword>
<feature type="chain" id="PRO_5021760696" evidence="1">
    <location>
        <begin position="20"/>
        <end position="151"/>
    </location>
</feature>
<reference evidence="2 3" key="1">
    <citation type="submission" date="2019-07" db="EMBL/GenBank/DDBJ databases">
        <title>Lysobacter weifangensis sp. nov., isolated from bensulfuron-methyl contaminated farmland soil.</title>
        <authorList>
            <person name="Zhao H."/>
        </authorList>
    </citation>
    <scope>NUCLEOTIDE SEQUENCE [LARGE SCALE GENOMIC DNA]</scope>
    <source>
        <strain evidence="2 3">CC-Bw-6</strain>
    </source>
</reference>
<evidence type="ECO:0000313" key="3">
    <source>
        <dbReference type="Proteomes" id="UP000315891"/>
    </source>
</evidence>
<dbReference type="AlphaFoldDB" id="A0A516V7X9"/>